<gene>
    <name evidence="2" type="ORF">MBJ925_LOCUS22323</name>
    <name evidence="3" type="ORF">SMN809_LOCUS86113</name>
</gene>
<evidence type="ECO:0000256" key="1">
    <source>
        <dbReference type="SAM" id="MobiDB-lite"/>
    </source>
</evidence>
<dbReference type="Proteomes" id="UP000676336">
    <property type="component" value="Unassembled WGS sequence"/>
</dbReference>
<dbReference type="AlphaFoldDB" id="A0A816TYZ5"/>
<accession>A0A816TYZ5</accession>
<reference evidence="2" key="1">
    <citation type="submission" date="2021-02" db="EMBL/GenBank/DDBJ databases">
        <authorList>
            <person name="Nowell W R."/>
        </authorList>
    </citation>
    <scope>NUCLEOTIDE SEQUENCE</scope>
</reference>
<evidence type="ECO:0000313" key="4">
    <source>
        <dbReference type="Proteomes" id="UP000663824"/>
    </source>
</evidence>
<organism evidence="2 4">
    <name type="scientific">Rotaria magnacalcarata</name>
    <dbReference type="NCBI Taxonomy" id="392030"/>
    <lineage>
        <taxon>Eukaryota</taxon>
        <taxon>Metazoa</taxon>
        <taxon>Spiralia</taxon>
        <taxon>Gnathifera</taxon>
        <taxon>Rotifera</taxon>
        <taxon>Eurotatoria</taxon>
        <taxon>Bdelloidea</taxon>
        <taxon>Philodinida</taxon>
        <taxon>Philodinidae</taxon>
        <taxon>Rotaria</taxon>
    </lineage>
</organism>
<feature type="non-terminal residue" evidence="2">
    <location>
        <position position="93"/>
    </location>
</feature>
<evidence type="ECO:0000313" key="2">
    <source>
        <dbReference type="EMBL" id="CAF2101332.1"/>
    </source>
</evidence>
<name>A0A816TYZ5_9BILA</name>
<dbReference type="EMBL" id="CAJOBI010368835">
    <property type="protein sequence ID" value="CAF5229192.1"/>
    <property type="molecule type" value="Genomic_DNA"/>
</dbReference>
<proteinExistence type="predicted"/>
<dbReference type="Proteomes" id="UP000663824">
    <property type="component" value="Unassembled WGS sequence"/>
</dbReference>
<dbReference type="EMBL" id="CAJNRE010011436">
    <property type="protein sequence ID" value="CAF2101332.1"/>
    <property type="molecule type" value="Genomic_DNA"/>
</dbReference>
<comment type="caution">
    <text evidence="2">The sequence shown here is derived from an EMBL/GenBank/DDBJ whole genome shotgun (WGS) entry which is preliminary data.</text>
</comment>
<sequence length="93" mass="10831">MRKKDNGESKEEEDDDGESKEEEDDDDESKEEEEDDDDESEPKEKEAIWHAHMISGGTLNIISVEELFDLRMRIVDHLGNKWTTDTAWETFLG</sequence>
<protein>
    <submittedName>
        <fullName evidence="2">Uncharacterized protein</fullName>
    </submittedName>
</protein>
<evidence type="ECO:0000313" key="3">
    <source>
        <dbReference type="EMBL" id="CAF5229192.1"/>
    </source>
</evidence>
<feature type="compositionally biased region" description="Acidic residues" evidence="1">
    <location>
        <begin position="10"/>
        <end position="41"/>
    </location>
</feature>
<feature type="region of interest" description="Disordered" evidence="1">
    <location>
        <begin position="1"/>
        <end position="48"/>
    </location>
</feature>